<organism evidence="3 4">
    <name type="scientific">Gluconobacter wancherniae NBRC 103581</name>
    <dbReference type="NCBI Taxonomy" id="656744"/>
    <lineage>
        <taxon>Bacteria</taxon>
        <taxon>Pseudomonadati</taxon>
        <taxon>Pseudomonadota</taxon>
        <taxon>Alphaproteobacteria</taxon>
        <taxon>Acetobacterales</taxon>
        <taxon>Acetobacteraceae</taxon>
        <taxon>Gluconobacter</taxon>
    </lineage>
</organism>
<protein>
    <submittedName>
        <fullName evidence="3">Uncharacterized protein</fullName>
    </submittedName>
</protein>
<dbReference type="RefSeq" id="WP_146793300.1">
    <property type="nucleotide sequence ID" value="NZ_BARC01000005.1"/>
</dbReference>
<accession>A0A511AWD7</accession>
<feature type="region of interest" description="Disordered" evidence="1">
    <location>
        <begin position="93"/>
        <end position="114"/>
    </location>
</feature>
<feature type="signal peptide" evidence="2">
    <location>
        <begin position="1"/>
        <end position="24"/>
    </location>
</feature>
<evidence type="ECO:0000256" key="2">
    <source>
        <dbReference type="SAM" id="SignalP"/>
    </source>
</evidence>
<dbReference type="AlphaFoldDB" id="A0A511AWD7"/>
<keyword evidence="2" id="KW-0732">Signal</keyword>
<keyword evidence="4" id="KW-1185">Reference proteome</keyword>
<sequence>MTTSPRWILSIPILATVLASPAIAAHPHHSHASGAVNTLAPSTPSLATAQKPLTPAQQVALPDGGAPPPPHGYEEVEDSETALANYSATVRTHEPLGLPGPNAEQKTNGPNNLPSHFSIFGVPVIFNAPVTSPYYNEDTPATYAGHPSNGQTNILVNGDASPIH</sequence>
<feature type="region of interest" description="Disordered" evidence="1">
    <location>
        <begin position="145"/>
        <end position="164"/>
    </location>
</feature>
<dbReference type="OrthoDB" id="7285050at2"/>
<dbReference type="Proteomes" id="UP000321230">
    <property type="component" value="Unassembled WGS sequence"/>
</dbReference>
<evidence type="ECO:0000313" key="4">
    <source>
        <dbReference type="Proteomes" id="UP000321230"/>
    </source>
</evidence>
<feature type="compositionally biased region" description="Polar residues" evidence="1">
    <location>
        <begin position="104"/>
        <end position="114"/>
    </location>
</feature>
<name>A0A511AWD7_9PROT</name>
<evidence type="ECO:0000256" key="1">
    <source>
        <dbReference type="SAM" id="MobiDB-lite"/>
    </source>
</evidence>
<proteinExistence type="predicted"/>
<feature type="chain" id="PRO_5021938538" evidence="2">
    <location>
        <begin position="25"/>
        <end position="164"/>
    </location>
</feature>
<gene>
    <name evidence="3" type="ORF">GWA01_02880</name>
</gene>
<dbReference type="EMBL" id="BJUZ01000001">
    <property type="protein sequence ID" value="GEK92518.1"/>
    <property type="molecule type" value="Genomic_DNA"/>
</dbReference>
<reference evidence="3 4" key="1">
    <citation type="submission" date="2019-07" db="EMBL/GenBank/DDBJ databases">
        <title>Whole genome shotgun sequence of Gluconobacter wancherniae NBRC 103581.</title>
        <authorList>
            <person name="Hosoyama A."/>
            <person name="Uohara A."/>
            <person name="Ohji S."/>
            <person name="Ichikawa N."/>
        </authorList>
    </citation>
    <scope>NUCLEOTIDE SEQUENCE [LARGE SCALE GENOMIC DNA]</scope>
    <source>
        <strain evidence="3 4">NBRC 103581</strain>
    </source>
</reference>
<comment type="caution">
    <text evidence="3">The sequence shown here is derived from an EMBL/GenBank/DDBJ whole genome shotgun (WGS) entry which is preliminary data.</text>
</comment>
<evidence type="ECO:0000313" key="3">
    <source>
        <dbReference type="EMBL" id="GEK92518.1"/>
    </source>
</evidence>